<name>A0ABP9Z866_9FUNG</name>
<dbReference type="Proteomes" id="UP001473302">
    <property type="component" value="Unassembled WGS sequence"/>
</dbReference>
<protein>
    <submittedName>
        <fullName evidence="1">Uncharacterized protein</fullName>
    </submittedName>
</protein>
<comment type="caution">
    <text evidence="1">The sequence shown here is derived from an EMBL/GenBank/DDBJ whole genome shotgun (WGS) entry which is preliminary data.</text>
</comment>
<keyword evidence="2" id="KW-1185">Reference proteome</keyword>
<sequence>MVTKDKTSNMPTIKHYYDSEDDDETLATAIDDLSSLILYPSQPLIDTDLFQDQMQDPNNANISQCQNTYFMDGGVRFISLPTLGSNTKATSPISRIFEEWLANKLYSHPNKVVNLTNDDDDAMMIDQDDIYNDQLPILEENLELLSEDIINIFKSRKRALKGLSNILIKIRTGHVYTYHQLENGQPLITEDMEDFFQQFPLFVEILTFATQDDNNEETDNINFLLVVENTTLNPGDPYKLMENIH</sequence>
<accession>A0ABP9Z866</accession>
<reference evidence="1 2" key="1">
    <citation type="submission" date="2024-04" db="EMBL/GenBank/DDBJ databases">
        <title>genome sequences of Mucor flavus KT1a and Helicostylum pulchrum KT1b strains isolated from the surface of a dry-aged beef.</title>
        <authorList>
            <person name="Toyotome T."/>
            <person name="Hosono M."/>
            <person name="Torimaru M."/>
            <person name="Fukuda K."/>
            <person name="Mikami N."/>
        </authorList>
    </citation>
    <scope>NUCLEOTIDE SEQUENCE [LARGE SCALE GENOMIC DNA]</scope>
    <source>
        <strain evidence="1 2">KT1a</strain>
    </source>
</reference>
<evidence type="ECO:0000313" key="1">
    <source>
        <dbReference type="EMBL" id="GAA5815284.1"/>
    </source>
</evidence>
<proteinExistence type="predicted"/>
<evidence type="ECO:0000313" key="2">
    <source>
        <dbReference type="Proteomes" id="UP001473302"/>
    </source>
</evidence>
<dbReference type="EMBL" id="BAABUK010000025">
    <property type="protein sequence ID" value="GAA5815284.1"/>
    <property type="molecule type" value="Genomic_DNA"/>
</dbReference>
<organism evidence="1 2">
    <name type="scientific">Mucor flavus</name>
    <dbReference type="NCBI Taxonomy" id="439312"/>
    <lineage>
        <taxon>Eukaryota</taxon>
        <taxon>Fungi</taxon>
        <taxon>Fungi incertae sedis</taxon>
        <taxon>Mucoromycota</taxon>
        <taxon>Mucoromycotina</taxon>
        <taxon>Mucoromycetes</taxon>
        <taxon>Mucorales</taxon>
        <taxon>Mucorineae</taxon>
        <taxon>Mucoraceae</taxon>
        <taxon>Mucor</taxon>
    </lineage>
</organism>
<gene>
    <name evidence="1" type="ORF">MFLAVUS_008790</name>
</gene>